<name>A0ACC0J198_9ERIC</name>
<keyword evidence="2" id="KW-1185">Reference proteome</keyword>
<protein>
    <submittedName>
        <fullName evidence="1">Uncharacterized protein</fullName>
    </submittedName>
</protein>
<evidence type="ECO:0000313" key="1">
    <source>
        <dbReference type="EMBL" id="KAI8031967.1"/>
    </source>
</evidence>
<reference evidence="1 2" key="1">
    <citation type="journal article" date="2022" name="Plant J.">
        <title>Chromosome-level genome of Camellia lanceoleosa provides a valuable resource for understanding genome evolution and self-incompatibility.</title>
        <authorList>
            <person name="Gong W."/>
            <person name="Xiao S."/>
            <person name="Wang L."/>
            <person name="Liao Z."/>
            <person name="Chang Y."/>
            <person name="Mo W."/>
            <person name="Hu G."/>
            <person name="Li W."/>
            <person name="Zhao G."/>
            <person name="Zhu H."/>
            <person name="Hu X."/>
            <person name="Ji K."/>
            <person name="Xiang X."/>
            <person name="Song Q."/>
            <person name="Yuan D."/>
            <person name="Jin S."/>
            <person name="Zhang L."/>
        </authorList>
    </citation>
    <scope>NUCLEOTIDE SEQUENCE [LARGE SCALE GENOMIC DNA]</scope>
    <source>
        <strain evidence="1">SQ_2022a</strain>
    </source>
</reference>
<comment type="caution">
    <text evidence="1">The sequence shown here is derived from an EMBL/GenBank/DDBJ whole genome shotgun (WGS) entry which is preliminary data.</text>
</comment>
<organism evidence="1 2">
    <name type="scientific">Camellia lanceoleosa</name>
    <dbReference type="NCBI Taxonomy" id="1840588"/>
    <lineage>
        <taxon>Eukaryota</taxon>
        <taxon>Viridiplantae</taxon>
        <taxon>Streptophyta</taxon>
        <taxon>Embryophyta</taxon>
        <taxon>Tracheophyta</taxon>
        <taxon>Spermatophyta</taxon>
        <taxon>Magnoliopsida</taxon>
        <taxon>eudicotyledons</taxon>
        <taxon>Gunneridae</taxon>
        <taxon>Pentapetalae</taxon>
        <taxon>asterids</taxon>
        <taxon>Ericales</taxon>
        <taxon>Theaceae</taxon>
        <taxon>Camellia</taxon>
    </lineage>
</organism>
<dbReference type="EMBL" id="CM045758">
    <property type="protein sequence ID" value="KAI8031967.1"/>
    <property type="molecule type" value="Genomic_DNA"/>
</dbReference>
<sequence>MALSLSKVLLSEGKNGNLEGKSSEEEDHLNRSTKKIKESTTGDDDTISFKDALVDRRLNERPFDKGLDDLLTDDEFKSEGDEIEGEDADHEVESFGIPQISLPKKLLAKIKRPWKNCLIIKLMGKKIGYRLLLFKIKKLWDLQGDFEAIDLDSGFFLIKFQLKEDYSYVYTGGPWIVLDHYLTVRKWKPDFKPAVAEKIQTALWVRFPQLPIEYYNEKVLFQISKSLGKPLKIDLNMVTTMRGKYARVCIEMDLKKPLSSQFSISKYNYSIEYEHLHSFCFNCGRVGHRREWCSERTPPPVPSPYSGEQNSKIISVEDDNKCKEGPSPSLLVHNTDLKETLGKSFGPWMLVDKKGKKQVNKGQTNGPYNRTHGKGGQKPKVARVSKVNRNKPFTSAQTLDHISEDVSCISPYNVCNGDVEEEKPSKVLKSTSGSAPIKPHFRSLEPGHLSPLSPGFLSIPTTLLDNLVLSDHGSLRCDPALGELQSNVHHDRPRERSYSPNRNKVVDRRSSGKD</sequence>
<proteinExistence type="predicted"/>
<accession>A0ACC0J198</accession>
<gene>
    <name evidence="1" type="ORF">LOK49_LG01G02989</name>
</gene>
<dbReference type="Proteomes" id="UP001060215">
    <property type="component" value="Chromosome 1"/>
</dbReference>
<evidence type="ECO:0000313" key="2">
    <source>
        <dbReference type="Proteomes" id="UP001060215"/>
    </source>
</evidence>